<dbReference type="GeneTree" id="ENSGT01020000230438"/>
<dbReference type="PROSITE" id="PS50262">
    <property type="entry name" value="G_PROTEIN_RECEP_F1_2"/>
    <property type="match status" value="1"/>
</dbReference>
<protein>
    <recommendedName>
        <fullName evidence="13">G-protein coupled receptors family 1 profile domain-containing protein</fullName>
    </recommendedName>
</protein>
<feature type="transmembrane region" description="Helical" evidence="12">
    <location>
        <begin position="297"/>
        <end position="316"/>
    </location>
</feature>
<feature type="transmembrane region" description="Helical" evidence="12">
    <location>
        <begin position="14"/>
        <end position="34"/>
    </location>
</feature>
<proteinExistence type="inferred from homology"/>
<evidence type="ECO:0000256" key="5">
    <source>
        <dbReference type="ARBA" id="ARBA00023040"/>
    </source>
</evidence>
<dbReference type="STRING" id="8154.ENSACLP00000016643"/>
<keyword evidence="3 11" id="KW-0812">Transmembrane</keyword>
<dbReference type="InterPro" id="IPR000826">
    <property type="entry name" value="Formyl_rcpt-rel"/>
</dbReference>
<dbReference type="Gene3D" id="1.20.1070.10">
    <property type="entry name" value="Rhodopsin 7-helix transmembrane proteins"/>
    <property type="match status" value="1"/>
</dbReference>
<accession>A0A3P8PI50</accession>
<evidence type="ECO:0000259" key="13">
    <source>
        <dbReference type="PROSITE" id="PS50262"/>
    </source>
</evidence>
<dbReference type="Pfam" id="PF00001">
    <property type="entry name" value="7tm_1"/>
    <property type="match status" value="1"/>
</dbReference>
<evidence type="ECO:0000256" key="9">
    <source>
        <dbReference type="ARBA" id="ARBA00023224"/>
    </source>
</evidence>
<keyword evidence="8 11" id="KW-0675">Receptor</keyword>
<comment type="similarity">
    <text evidence="11">Belongs to the G-protein coupled receptor 1 family.</text>
</comment>
<keyword evidence="2" id="KW-0145">Chemotaxis</keyword>
<name>A0A3P8PI50_ASTCA</name>
<feature type="transmembrane region" description="Helical" evidence="12">
    <location>
        <begin position="206"/>
        <end position="232"/>
    </location>
</feature>
<keyword evidence="5 11" id="KW-0297">G-protein coupled receptor</keyword>
<evidence type="ECO:0000256" key="7">
    <source>
        <dbReference type="ARBA" id="ARBA00023157"/>
    </source>
</evidence>
<evidence type="ECO:0000256" key="2">
    <source>
        <dbReference type="ARBA" id="ARBA00022500"/>
    </source>
</evidence>
<keyword evidence="6 12" id="KW-0472">Membrane</keyword>
<evidence type="ECO:0000256" key="1">
    <source>
        <dbReference type="ARBA" id="ARBA00004141"/>
    </source>
</evidence>
<feature type="transmembrane region" description="Helical" evidence="12">
    <location>
        <begin position="252"/>
        <end position="277"/>
    </location>
</feature>
<dbReference type="GO" id="GO:0004875">
    <property type="term" value="F:complement receptor activity"/>
    <property type="evidence" value="ECO:0007669"/>
    <property type="project" value="TreeGrafter"/>
</dbReference>
<reference evidence="14" key="3">
    <citation type="submission" date="2025-09" db="UniProtKB">
        <authorList>
            <consortium name="Ensembl"/>
        </authorList>
    </citation>
    <scope>IDENTIFICATION</scope>
</reference>
<evidence type="ECO:0000313" key="15">
    <source>
        <dbReference type="Proteomes" id="UP000265100"/>
    </source>
</evidence>
<reference evidence="14" key="2">
    <citation type="submission" date="2025-08" db="UniProtKB">
        <authorList>
            <consortium name="Ensembl"/>
        </authorList>
    </citation>
    <scope>IDENTIFICATION</scope>
</reference>
<dbReference type="OMA" id="FMCKLST"/>
<dbReference type="InterPro" id="IPR017452">
    <property type="entry name" value="GPCR_Rhodpsn_7TM"/>
</dbReference>
<keyword evidence="7" id="KW-1015">Disulfide bond</keyword>
<dbReference type="Proteomes" id="UP000265100">
    <property type="component" value="Chromosome 11"/>
</dbReference>
<keyword evidence="4 12" id="KW-1133">Transmembrane helix</keyword>
<comment type="subcellular location">
    <subcellularLocation>
        <location evidence="1">Membrane</location>
        <topology evidence="1">Multi-pass membrane protein</topology>
    </subcellularLocation>
</comment>
<dbReference type="AlphaFoldDB" id="A0A3P8PI50"/>
<dbReference type="SMART" id="SM01381">
    <property type="entry name" value="7TM_GPCR_Srsx"/>
    <property type="match status" value="1"/>
</dbReference>
<keyword evidence="9 11" id="KW-0807">Transducer</keyword>
<feature type="transmembrane region" description="Helical" evidence="12">
    <location>
        <begin position="46"/>
        <end position="69"/>
    </location>
</feature>
<dbReference type="SUPFAM" id="SSF81321">
    <property type="entry name" value="Family A G protein-coupled receptor-like"/>
    <property type="match status" value="1"/>
</dbReference>
<comment type="similarity">
    <text evidence="10">Belongs to the chemokine-like receptor (CMKLR) family.</text>
</comment>
<keyword evidence="15" id="KW-1185">Reference proteome</keyword>
<dbReference type="GO" id="GO:0006935">
    <property type="term" value="P:chemotaxis"/>
    <property type="evidence" value="ECO:0007669"/>
    <property type="project" value="UniProtKB-KW"/>
</dbReference>
<reference evidence="14" key="1">
    <citation type="submission" date="2018-05" db="EMBL/GenBank/DDBJ databases">
        <authorList>
            <person name="Datahose"/>
        </authorList>
    </citation>
    <scope>NUCLEOTIDE SEQUENCE</scope>
</reference>
<evidence type="ECO:0000256" key="4">
    <source>
        <dbReference type="ARBA" id="ARBA00022989"/>
    </source>
</evidence>
<evidence type="ECO:0000256" key="8">
    <source>
        <dbReference type="ARBA" id="ARBA00023170"/>
    </source>
</evidence>
<feature type="domain" description="G-protein coupled receptors family 1 profile" evidence="13">
    <location>
        <begin position="62"/>
        <end position="313"/>
    </location>
</feature>
<dbReference type="PANTHER" id="PTHR24225">
    <property type="entry name" value="CHEMOTACTIC RECEPTOR"/>
    <property type="match status" value="1"/>
</dbReference>
<dbReference type="PROSITE" id="PS00237">
    <property type="entry name" value="G_PROTEIN_RECEP_F1_1"/>
    <property type="match status" value="1"/>
</dbReference>
<feature type="transmembrane region" description="Helical" evidence="12">
    <location>
        <begin position="163"/>
        <end position="182"/>
    </location>
</feature>
<evidence type="ECO:0000256" key="11">
    <source>
        <dbReference type="RuleBase" id="RU000688"/>
    </source>
</evidence>
<dbReference type="GO" id="GO:0007200">
    <property type="term" value="P:phospholipase C-activating G protein-coupled receptor signaling pathway"/>
    <property type="evidence" value="ECO:0007669"/>
    <property type="project" value="TreeGrafter"/>
</dbReference>
<dbReference type="PRINTS" id="PR00237">
    <property type="entry name" value="GPCRRHODOPSN"/>
</dbReference>
<dbReference type="GO" id="GO:0006954">
    <property type="term" value="P:inflammatory response"/>
    <property type="evidence" value="ECO:0007669"/>
    <property type="project" value="TreeGrafter"/>
</dbReference>
<evidence type="ECO:0000313" key="14">
    <source>
        <dbReference type="Ensembl" id="ENSACLP00000016643.2"/>
    </source>
</evidence>
<dbReference type="PRINTS" id="PR00526">
    <property type="entry name" value="FMETLEUPHER"/>
</dbReference>
<feature type="transmembrane region" description="Helical" evidence="12">
    <location>
        <begin position="81"/>
        <end position="106"/>
    </location>
</feature>
<evidence type="ECO:0000256" key="6">
    <source>
        <dbReference type="ARBA" id="ARBA00023136"/>
    </source>
</evidence>
<evidence type="ECO:0000256" key="10">
    <source>
        <dbReference type="ARBA" id="ARBA00025736"/>
    </source>
</evidence>
<dbReference type="PANTHER" id="PTHR24225:SF68">
    <property type="entry name" value="C3A ANAPHYLATOXIN CHEMOTACTIC RECEPTOR-LIKE-RELATED"/>
    <property type="match status" value="1"/>
</dbReference>
<dbReference type="GO" id="GO:0007204">
    <property type="term" value="P:positive regulation of cytosolic calcium ion concentration"/>
    <property type="evidence" value="ECO:0007669"/>
    <property type="project" value="TreeGrafter"/>
</dbReference>
<dbReference type="InterPro" id="IPR000276">
    <property type="entry name" value="GPCR_Rhodpsn"/>
</dbReference>
<dbReference type="GO" id="GO:0005886">
    <property type="term" value="C:plasma membrane"/>
    <property type="evidence" value="ECO:0007669"/>
    <property type="project" value="TreeGrafter"/>
</dbReference>
<sequence>TSFKSFEKTAGNQIMSLFMLVSTCLENECFVFIFKCLSPITLSFDAMSIAVFSLVSVLGVLGNGVVIWVTGFKMNKTVNTVWYLNLAVADFLVAAFLPFDVTFLALGSHWPFGNFMCKLSTTLISLNMFVSVYILLVISVDRCVSVVWPVWAQNYRNVRKSSHVSLCVWILALILNAPYLYFMDTEQHSGDKIICFDTLFDYNIRFQAIVITNFLLGFAVPFTVIVSCYGVIIHHVRRNRNLASQSSRAFKIIAAIIICFFVCWAPFHIIGLIELVIFTADTESKTLLHIIDIGIPLSNNLAVLNSCMNPLLYVFIRQDFKDEVRKSILKSMETAFDEEKTHQTDIYQFIIIMMLLSLN</sequence>
<feature type="transmembrane region" description="Helical" evidence="12">
    <location>
        <begin position="126"/>
        <end position="151"/>
    </location>
</feature>
<dbReference type="GO" id="GO:0004930">
    <property type="term" value="F:G protein-coupled receptor activity"/>
    <property type="evidence" value="ECO:0007669"/>
    <property type="project" value="UniProtKB-KW"/>
</dbReference>
<dbReference type="FunFam" id="1.20.1070.10:FF:000034">
    <property type="entry name" value="G-protein coupled receptor 1"/>
    <property type="match status" value="1"/>
</dbReference>
<organism evidence="14 15">
    <name type="scientific">Astatotilapia calliptera</name>
    <name type="common">Eastern happy</name>
    <name type="synonym">Chromis callipterus</name>
    <dbReference type="NCBI Taxonomy" id="8154"/>
    <lineage>
        <taxon>Eukaryota</taxon>
        <taxon>Metazoa</taxon>
        <taxon>Chordata</taxon>
        <taxon>Craniata</taxon>
        <taxon>Vertebrata</taxon>
        <taxon>Euteleostomi</taxon>
        <taxon>Actinopterygii</taxon>
        <taxon>Neopterygii</taxon>
        <taxon>Teleostei</taxon>
        <taxon>Neoteleostei</taxon>
        <taxon>Acanthomorphata</taxon>
        <taxon>Ovalentaria</taxon>
        <taxon>Cichlomorphae</taxon>
        <taxon>Cichliformes</taxon>
        <taxon>Cichlidae</taxon>
        <taxon>African cichlids</taxon>
        <taxon>Pseudocrenilabrinae</taxon>
        <taxon>Haplochromini</taxon>
        <taxon>Astatotilapia</taxon>
    </lineage>
</organism>
<evidence type="ECO:0000256" key="12">
    <source>
        <dbReference type="SAM" id="Phobius"/>
    </source>
</evidence>
<dbReference type="Ensembl" id="ENSACLT00000017046.2">
    <property type="protein sequence ID" value="ENSACLP00000016643.2"/>
    <property type="gene ID" value="ENSACLG00000011342.2"/>
</dbReference>
<evidence type="ECO:0000256" key="3">
    <source>
        <dbReference type="ARBA" id="ARBA00022692"/>
    </source>
</evidence>